<reference evidence="1 2" key="1">
    <citation type="submission" date="2023-05" db="EMBL/GenBank/DDBJ databases">
        <title>Actinoplanes sp. NEAU-A12 genome sequencing.</title>
        <authorList>
            <person name="Wang Z.-S."/>
        </authorList>
    </citation>
    <scope>NUCLEOTIDE SEQUENCE [LARGE SCALE GENOMIC DNA]</scope>
    <source>
        <strain evidence="1 2">NEAU-A12</strain>
    </source>
</reference>
<dbReference type="Gene3D" id="3.30.530.20">
    <property type="match status" value="1"/>
</dbReference>
<dbReference type="CDD" id="cd07812">
    <property type="entry name" value="SRPBCC"/>
    <property type="match status" value="1"/>
</dbReference>
<dbReference type="SUPFAM" id="SSF55961">
    <property type="entry name" value="Bet v1-like"/>
    <property type="match status" value="1"/>
</dbReference>
<name>A0ABT6WIE9_9ACTN</name>
<dbReference type="InterPro" id="IPR023393">
    <property type="entry name" value="START-like_dom_sf"/>
</dbReference>
<dbReference type="Proteomes" id="UP001241758">
    <property type="component" value="Unassembled WGS sequence"/>
</dbReference>
<gene>
    <name evidence="1" type="ORF">QLQ12_12990</name>
</gene>
<protein>
    <submittedName>
        <fullName evidence="1">SRPBCC family protein</fullName>
    </submittedName>
</protein>
<dbReference type="RefSeq" id="WP_282759734.1">
    <property type="nucleotide sequence ID" value="NZ_JASCTH010000007.1"/>
</dbReference>
<keyword evidence="2" id="KW-1185">Reference proteome</keyword>
<dbReference type="Pfam" id="PF10604">
    <property type="entry name" value="Polyketide_cyc2"/>
    <property type="match status" value="1"/>
</dbReference>
<sequence length="135" mass="14139">MKARTDTTSITGSYGFNAPPEVVFGVLTDPDRAARWLPGPGQVVAASTERVRIADGQRSRDYGVEIAADELRVLWRSLDSGGAHGVARVEDAPGGGSVVHAEVTAPDGDEKTVTDLLDEAMGGLRSEVSDNFNAG</sequence>
<dbReference type="EMBL" id="JASCTH010000007">
    <property type="protein sequence ID" value="MDI6099512.1"/>
    <property type="molecule type" value="Genomic_DNA"/>
</dbReference>
<accession>A0ABT6WIE9</accession>
<organism evidence="1 2">
    <name type="scientific">Actinoplanes sandaracinus</name>
    <dbReference type="NCBI Taxonomy" id="3045177"/>
    <lineage>
        <taxon>Bacteria</taxon>
        <taxon>Bacillati</taxon>
        <taxon>Actinomycetota</taxon>
        <taxon>Actinomycetes</taxon>
        <taxon>Micromonosporales</taxon>
        <taxon>Micromonosporaceae</taxon>
        <taxon>Actinoplanes</taxon>
    </lineage>
</organism>
<evidence type="ECO:0000313" key="1">
    <source>
        <dbReference type="EMBL" id="MDI6099512.1"/>
    </source>
</evidence>
<dbReference type="InterPro" id="IPR019587">
    <property type="entry name" value="Polyketide_cyclase/dehydratase"/>
</dbReference>
<comment type="caution">
    <text evidence="1">The sequence shown here is derived from an EMBL/GenBank/DDBJ whole genome shotgun (WGS) entry which is preliminary data.</text>
</comment>
<evidence type="ECO:0000313" key="2">
    <source>
        <dbReference type="Proteomes" id="UP001241758"/>
    </source>
</evidence>
<proteinExistence type="predicted"/>